<feature type="signal peptide" evidence="2">
    <location>
        <begin position="1"/>
        <end position="21"/>
    </location>
</feature>
<dbReference type="EMBL" id="CADCTB010000046">
    <property type="protein sequence ID" value="CAA9221848.1"/>
    <property type="molecule type" value="Genomic_DNA"/>
</dbReference>
<keyword evidence="2" id="KW-0732">Signal</keyword>
<proteinExistence type="predicted"/>
<protein>
    <recommendedName>
        <fullName evidence="4">DUF3153 domain-containing protein</fullName>
    </recommendedName>
</protein>
<feature type="transmembrane region" description="Helical" evidence="1">
    <location>
        <begin position="222"/>
        <end position="241"/>
    </location>
</feature>
<dbReference type="AlphaFoldDB" id="A0A6J4HE39"/>
<feature type="chain" id="PRO_5038510139" description="DUF3153 domain-containing protein" evidence="2">
    <location>
        <begin position="22"/>
        <end position="247"/>
    </location>
</feature>
<evidence type="ECO:0000256" key="2">
    <source>
        <dbReference type="SAM" id="SignalP"/>
    </source>
</evidence>
<keyword evidence="1" id="KW-1133">Transmembrane helix</keyword>
<dbReference type="PROSITE" id="PS51257">
    <property type="entry name" value="PROKAR_LIPOPROTEIN"/>
    <property type="match status" value="1"/>
</dbReference>
<keyword evidence="1" id="KW-0812">Transmembrane</keyword>
<evidence type="ECO:0000313" key="3">
    <source>
        <dbReference type="EMBL" id="CAA9221848.1"/>
    </source>
</evidence>
<reference evidence="3" key="1">
    <citation type="submission" date="2020-02" db="EMBL/GenBank/DDBJ databases">
        <authorList>
            <person name="Meier V. D."/>
        </authorList>
    </citation>
    <scope>NUCLEOTIDE SEQUENCE</scope>
    <source>
        <strain evidence="3">AVDCRST_MAG10</strain>
    </source>
</reference>
<accession>A0A6J4HE39</accession>
<name>A0A6J4HE39_9ACTN</name>
<sequence length="247" mass="25937">MPRRLLPLLVALLAWAGTACQVTVAAGVDVARNGTGRVTAGLGLDADALKEVGDPATALRLDDVRQAGWQVDAPRREDDGLTWIRASKPFSDPDQVPAILAELNGPDGPFRDFRVVRTKSLTRARTTFTGTLDLSQGLAGLSDPELATAMGDVPLQLDVEGLRGRFGDKLDDTVKVRVTAGLPGDVETNAPATDGGRALWAPGLGQVVQLEASSEALKINPVMPIAAGGLLVIVVGLVVLARRRADR</sequence>
<organism evidence="3">
    <name type="scientific">uncultured Acidimicrobiales bacterium</name>
    <dbReference type="NCBI Taxonomy" id="310071"/>
    <lineage>
        <taxon>Bacteria</taxon>
        <taxon>Bacillati</taxon>
        <taxon>Actinomycetota</taxon>
        <taxon>Acidimicrobiia</taxon>
        <taxon>Acidimicrobiales</taxon>
        <taxon>environmental samples</taxon>
    </lineage>
</organism>
<gene>
    <name evidence="3" type="ORF">AVDCRST_MAG10-720</name>
</gene>
<keyword evidence="1" id="KW-0472">Membrane</keyword>
<evidence type="ECO:0000256" key="1">
    <source>
        <dbReference type="SAM" id="Phobius"/>
    </source>
</evidence>
<evidence type="ECO:0008006" key="4">
    <source>
        <dbReference type="Google" id="ProtNLM"/>
    </source>
</evidence>